<comment type="caution">
    <text evidence="2">The sequence shown here is derived from an EMBL/GenBank/DDBJ whole genome shotgun (WGS) entry which is preliminary data.</text>
</comment>
<evidence type="ECO:0000313" key="2">
    <source>
        <dbReference type="EMBL" id="PWN55628.1"/>
    </source>
</evidence>
<sequence length="137" mass="14903">MPPHATVSLMDGLRARFDALRWAADDRIAHRARFVGQATTPAGDDRVEIWLAVVDGRIETARFRAHGGPAVLCAADWLCEYCEGRELAAAPPVPAEIMKALALPRVQMPAALLAVDALDAARQHAMEHQTSRTVSRV</sequence>
<name>A0A363UJM7_9GAMM</name>
<dbReference type="EMBL" id="QEQK01000009">
    <property type="protein sequence ID" value="PWN55628.1"/>
    <property type="molecule type" value="Genomic_DNA"/>
</dbReference>
<protein>
    <recommendedName>
        <fullName evidence="1">NIF system FeS cluster assembly NifU N-terminal domain-containing protein</fullName>
    </recommendedName>
</protein>
<dbReference type="Pfam" id="PF01592">
    <property type="entry name" value="NifU_N"/>
    <property type="match status" value="1"/>
</dbReference>
<dbReference type="GO" id="GO:0005506">
    <property type="term" value="F:iron ion binding"/>
    <property type="evidence" value="ECO:0007669"/>
    <property type="project" value="InterPro"/>
</dbReference>
<reference evidence="2 3" key="1">
    <citation type="submission" date="2018-05" db="EMBL/GenBank/DDBJ databases">
        <title>Abyssibacter profundi OUC007T gen. nov., sp. nov, a marine bacterium isolated from seawater of the Mariana Trench.</title>
        <authorList>
            <person name="Zhou S."/>
        </authorList>
    </citation>
    <scope>NUCLEOTIDE SEQUENCE [LARGE SCALE GENOMIC DNA]</scope>
    <source>
        <strain evidence="2 3">OUC007</strain>
    </source>
</reference>
<accession>A0A363UJM7</accession>
<feature type="domain" description="NIF system FeS cluster assembly NifU N-terminal" evidence="1">
    <location>
        <begin position="34"/>
        <end position="122"/>
    </location>
</feature>
<gene>
    <name evidence="2" type="ORF">DEH80_11010</name>
</gene>
<dbReference type="Gene3D" id="3.90.1010.10">
    <property type="match status" value="1"/>
</dbReference>
<evidence type="ECO:0000313" key="3">
    <source>
        <dbReference type="Proteomes" id="UP000251800"/>
    </source>
</evidence>
<proteinExistence type="predicted"/>
<dbReference type="Proteomes" id="UP000251800">
    <property type="component" value="Unassembled WGS sequence"/>
</dbReference>
<dbReference type="SUPFAM" id="SSF82649">
    <property type="entry name" value="SufE/NifU"/>
    <property type="match status" value="1"/>
</dbReference>
<keyword evidence="3" id="KW-1185">Reference proteome</keyword>
<dbReference type="InterPro" id="IPR002871">
    <property type="entry name" value="NIF_FeS_clus_asmbl_NifU_N"/>
</dbReference>
<dbReference type="GO" id="GO:0016226">
    <property type="term" value="P:iron-sulfur cluster assembly"/>
    <property type="evidence" value="ECO:0007669"/>
    <property type="project" value="InterPro"/>
</dbReference>
<dbReference type="AlphaFoldDB" id="A0A363UJM7"/>
<dbReference type="OrthoDB" id="5796856at2"/>
<evidence type="ECO:0000259" key="1">
    <source>
        <dbReference type="Pfam" id="PF01592"/>
    </source>
</evidence>
<organism evidence="2 3">
    <name type="scientific">Abyssibacter profundi</name>
    <dbReference type="NCBI Taxonomy" id="2182787"/>
    <lineage>
        <taxon>Bacteria</taxon>
        <taxon>Pseudomonadati</taxon>
        <taxon>Pseudomonadota</taxon>
        <taxon>Gammaproteobacteria</taxon>
        <taxon>Chromatiales</taxon>
        <taxon>Oceanococcaceae</taxon>
        <taxon>Abyssibacter</taxon>
    </lineage>
</organism>
<dbReference type="GO" id="GO:0051536">
    <property type="term" value="F:iron-sulfur cluster binding"/>
    <property type="evidence" value="ECO:0007669"/>
    <property type="project" value="InterPro"/>
</dbReference>